<dbReference type="InterPro" id="IPR051095">
    <property type="entry name" value="Dros_DevTransReg"/>
</dbReference>
<protein>
    <recommendedName>
        <fullName evidence="5">BTB domain-containing protein</fullName>
    </recommendedName>
</protein>
<dbReference type="Proteomes" id="UP001159363">
    <property type="component" value="Chromosome 9"/>
</dbReference>
<comment type="caution">
    <text evidence="3">The sequence shown here is derived from an EMBL/GenBank/DDBJ whole genome shotgun (WGS) entry which is preliminary data.</text>
</comment>
<evidence type="ECO:0000313" key="4">
    <source>
        <dbReference type="Proteomes" id="UP001159363"/>
    </source>
</evidence>
<dbReference type="Gene3D" id="3.30.710.10">
    <property type="entry name" value="Potassium Channel Kv1.1, Chain A"/>
    <property type="match status" value="1"/>
</dbReference>
<evidence type="ECO:0000256" key="1">
    <source>
        <dbReference type="ARBA" id="ARBA00004123"/>
    </source>
</evidence>
<dbReference type="InterPro" id="IPR011333">
    <property type="entry name" value="SKP1/BTB/POZ_sf"/>
</dbReference>
<comment type="subcellular location">
    <subcellularLocation>
        <location evidence="1">Nucleus</location>
    </subcellularLocation>
</comment>
<keyword evidence="2" id="KW-0539">Nucleus</keyword>
<evidence type="ECO:0000256" key="2">
    <source>
        <dbReference type="ARBA" id="ARBA00023242"/>
    </source>
</evidence>
<name>A0ABQ9GQA3_9NEOP</name>
<evidence type="ECO:0008006" key="5">
    <source>
        <dbReference type="Google" id="ProtNLM"/>
    </source>
</evidence>
<dbReference type="EMBL" id="JARBHB010000010">
    <property type="protein sequence ID" value="KAJ8874212.1"/>
    <property type="molecule type" value="Genomic_DNA"/>
</dbReference>
<proteinExistence type="predicted"/>
<organism evidence="3 4">
    <name type="scientific">Dryococelus australis</name>
    <dbReference type="NCBI Taxonomy" id="614101"/>
    <lineage>
        <taxon>Eukaryota</taxon>
        <taxon>Metazoa</taxon>
        <taxon>Ecdysozoa</taxon>
        <taxon>Arthropoda</taxon>
        <taxon>Hexapoda</taxon>
        <taxon>Insecta</taxon>
        <taxon>Pterygota</taxon>
        <taxon>Neoptera</taxon>
        <taxon>Polyneoptera</taxon>
        <taxon>Phasmatodea</taxon>
        <taxon>Verophasmatodea</taxon>
        <taxon>Anareolatae</taxon>
        <taxon>Phasmatidae</taxon>
        <taxon>Eurycanthinae</taxon>
        <taxon>Dryococelus</taxon>
    </lineage>
</organism>
<dbReference type="SUPFAM" id="SSF54695">
    <property type="entry name" value="POZ domain"/>
    <property type="match status" value="1"/>
</dbReference>
<sequence>MKGQGKLEILEKTCRPIASSGTIPTCENPVTWLGIEPGSPWQEVSVLIAQPPWLTTVAGRWLCWQEIAEFWTAEAMLGDSEKIEEAESVPQEDDVLKTGDDDNVDDGGDEGSHFCLKWKHHQNNQRHMFSLLLNQEAFCDVTLACEGQLIEAHKTMVYDLELAPCMQEVWVGTRIDNGNFELG</sequence>
<keyword evidence="4" id="KW-1185">Reference proteome</keyword>
<dbReference type="PANTHER" id="PTHR23110">
    <property type="entry name" value="BTB DOMAIN TRANSCRIPTION FACTOR"/>
    <property type="match status" value="1"/>
</dbReference>
<dbReference type="PANTHER" id="PTHR23110:SF102">
    <property type="entry name" value="PIPSQUEAK, ISOFORM O"/>
    <property type="match status" value="1"/>
</dbReference>
<accession>A0ABQ9GQA3</accession>
<gene>
    <name evidence="3" type="ORF">PR048_025054</name>
</gene>
<reference evidence="3 4" key="1">
    <citation type="submission" date="2023-02" db="EMBL/GenBank/DDBJ databases">
        <title>LHISI_Scaffold_Assembly.</title>
        <authorList>
            <person name="Stuart O.P."/>
            <person name="Cleave R."/>
            <person name="Magrath M.J.L."/>
            <person name="Mikheyev A.S."/>
        </authorList>
    </citation>
    <scope>NUCLEOTIDE SEQUENCE [LARGE SCALE GENOMIC DNA]</scope>
    <source>
        <strain evidence="3">Daus_M_001</strain>
        <tissue evidence="3">Leg muscle</tissue>
    </source>
</reference>
<evidence type="ECO:0000313" key="3">
    <source>
        <dbReference type="EMBL" id="KAJ8874212.1"/>
    </source>
</evidence>